<organism evidence="4 5">
    <name type="scientific">Naumovozyma castellii</name>
    <name type="common">Yeast</name>
    <name type="synonym">Saccharomyces castellii</name>
    <dbReference type="NCBI Taxonomy" id="27288"/>
    <lineage>
        <taxon>Eukaryota</taxon>
        <taxon>Fungi</taxon>
        <taxon>Dikarya</taxon>
        <taxon>Ascomycota</taxon>
        <taxon>Saccharomycotina</taxon>
        <taxon>Saccharomycetes</taxon>
        <taxon>Saccharomycetales</taxon>
        <taxon>Saccharomycetaceae</taxon>
        <taxon>Naumovozyma</taxon>
    </lineage>
</organism>
<evidence type="ECO:0000313" key="4">
    <source>
        <dbReference type="EMBL" id="CCC69327.1"/>
    </source>
</evidence>
<proteinExistence type="inferred from homology"/>
<evidence type="ECO:0000313" key="5">
    <source>
        <dbReference type="Proteomes" id="UP000001640"/>
    </source>
</evidence>
<dbReference type="GeneID" id="96902909"/>
<feature type="region of interest" description="Disordered" evidence="2">
    <location>
        <begin position="610"/>
        <end position="788"/>
    </location>
</feature>
<dbReference type="InParanoid" id="G0VCW6"/>
<feature type="domain" description="UDENN" evidence="3">
    <location>
        <begin position="9"/>
        <end position="465"/>
    </location>
</feature>
<dbReference type="InterPro" id="IPR051731">
    <property type="entry name" value="DENND11/AVL9_GEFs"/>
</dbReference>
<accession>G0VCW6</accession>
<dbReference type="FunCoup" id="G0VCW6">
    <property type="interactions" value="268"/>
</dbReference>
<dbReference type="PANTHER" id="PTHR31017">
    <property type="entry name" value="LATE SECRETORY PATHWAY PROTEIN AVL9-RELATED"/>
    <property type="match status" value="1"/>
</dbReference>
<feature type="compositionally biased region" description="Basic and acidic residues" evidence="2">
    <location>
        <begin position="700"/>
        <end position="716"/>
    </location>
</feature>
<reference evidence="4 5" key="1">
    <citation type="journal article" date="2011" name="Proc. Natl. Acad. Sci. U.S.A.">
        <title>Evolutionary erosion of yeast sex chromosomes by mating-type switching accidents.</title>
        <authorList>
            <person name="Gordon J.L."/>
            <person name="Armisen D."/>
            <person name="Proux-Wera E."/>
            <person name="Oheigeartaigh S.S."/>
            <person name="Byrne K.P."/>
            <person name="Wolfe K.H."/>
        </authorList>
    </citation>
    <scope>NUCLEOTIDE SEQUENCE [LARGE SCALE GENOMIC DNA]</scope>
    <source>
        <strain evidence="5">ATCC 76901 / BCRC 22586 / CBS 4309 / NBRC 1992 / NRRL Y-12630</strain>
    </source>
</reference>
<feature type="compositionally biased region" description="Basic and acidic residues" evidence="2">
    <location>
        <begin position="574"/>
        <end position="584"/>
    </location>
</feature>
<feature type="compositionally biased region" description="Acidic residues" evidence="2">
    <location>
        <begin position="645"/>
        <end position="654"/>
    </location>
</feature>
<dbReference type="HOGENOM" id="CLU_009066_3_0_1"/>
<dbReference type="RefSeq" id="XP_003675692.1">
    <property type="nucleotide sequence ID" value="XM_003675644.1"/>
</dbReference>
<evidence type="ECO:0000256" key="1">
    <source>
        <dbReference type="ARBA" id="ARBA00038178"/>
    </source>
</evidence>
<comment type="similarity">
    <text evidence="1">Belongs to the AVL9 family.</text>
</comment>
<keyword evidence="5" id="KW-1185">Reference proteome</keyword>
<dbReference type="InterPro" id="IPR018307">
    <property type="entry name" value="ABL9/DENND6_dom"/>
</dbReference>
<feature type="compositionally biased region" description="Polar residues" evidence="2">
    <location>
        <begin position="656"/>
        <end position="672"/>
    </location>
</feature>
<dbReference type="InterPro" id="IPR043153">
    <property type="entry name" value="DENN_C"/>
</dbReference>
<dbReference type="GO" id="GO:0006892">
    <property type="term" value="P:post-Golgi vesicle-mediated transport"/>
    <property type="evidence" value="ECO:0007669"/>
    <property type="project" value="EnsemblFungi"/>
</dbReference>
<dbReference type="PANTHER" id="PTHR31017:SF1">
    <property type="entry name" value="LATE SECRETORY PATHWAY PROTEIN AVL9 HOMOLOG"/>
    <property type="match status" value="1"/>
</dbReference>
<dbReference type="AlphaFoldDB" id="G0VCW6"/>
<dbReference type="Proteomes" id="UP000001640">
    <property type="component" value="Chromosome 3"/>
</dbReference>
<dbReference type="GO" id="GO:0005737">
    <property type="term" value="C:cytoplasm"/>
    <property type="evidence" value="ECO:0007669"/>
    <property type="project" value="TreeGrafter"/>
</dbReference>
<feature type="compositionally biased region" description="Basic and acidic residues" evidence="2">
    <location>
        <begin position="725"/>
        <end position="755"/>
    </location>
</feature>
<dbReference type="InterPro" id="IPR037516">
    <property type="entry name" value="Tripartite_DENN"/>
</dbReference>
<evidence type="ECO:0000256" key="2">
    <source>
        <dbReference type="SAM" id="MobiDB-lite"/>
    </source>
</evidence>
<dbReference type="EMBL" id="HE576754">
    <property type="protein sequence ID" value="CCC69327.1"/>
    <property type="molecule type" value="Genomic_DNA"/>
</dbReference>
<dbReference type="eggNOG" id="KOG3823">
    <property type="taxonomic scope" value="Eukaryota"/>
</dbReference>
<feature type="compositionally biased region" description="Basic and acidic residues" evidence="2">
    <location>
        <begin position="673"/>
        <end position="689"/>
    </location>
</feature>
<feature type="compositionally biased region" description="Polar residues" evidence="2">
    <location>
        <begin position="757"/>
        <end position="780"/>
    </location>
</feature>
<gene>
    <name evidence="4" type="primary">NCAS0C03370</name>
    <name evidence="4" type="ordered locus">NCAS_0C03370</name>
</gene>
<feature type="region of interest" description="Disordered" evidence="2">
    <location>
        <begin position="559"/>
        <end position="584"/>
    </location>
</feature>
<feature type="compositionally biased region" description="Basic and acidic residues" evidence="2">
    <location>
        <begin position="610"/>
        <end position="629"/>
    </location>
</feature>
<dbReference type="KEGG" id="ncs:NCAS_0C03370"/>
<dbReference type="Gene3D" id="3.40.50.11500">
    <property type="match status" value="1"/>
</dbReference>
<dbReference type="PROSITE" id="PS50211">
    <property type="entry name" value="DENN"/>
    <property type="match status" value="1"/>
</dbReference>
<dbReference type="OMA" id="IRTQFRV"/>
<feature type="compositionally biased region" description="Polar residues" evidence="2">
    <location>
        <begin position="560"/>
        <end position="571"/>
    </location>
</feature>
<name>G0VCW6_NAUCA</name>
<dbReference type="OrthoDB" id="26278at2759"/>
<evidence type="ECO:0000259" key="3">
    <source>
        <dbReference type="PROSITE" id="PS50211"/>
    </source>
</evidence>
<dbReference type="Pfam" id="PF09794">
    <property type="entry name" value="Avl9"/>
    <property type="match status" value="1"/>
</dbReference>
<sequence>MSELLPTILGVCLVDFHHKRGPEVEYWYGLPDSCNTNELWPNLPFQALPDGSHSFEETFTYFTLLYNERRKCSPENQGGASNLPDDELSDYTTLFAISCSRQIDSDKLTHKSLDVTRSTVQKAVVVIARKPIFGQIKDKLSIVTNAFFLQHDFGDKSIIISLCENLKSIYNQVEPISSVDNGLYVGLCLRKILYDFKKDVLLIIKALLLERRVIFYGSDVELLCNLQFGLLSLIPNLISNLQDSGSPLLYNDLSQLKAADSFKSSDRQSVLRFLGLPLQIFEKGGMFSPYTPLQQVNDIKSEMTKFFIVGTSNSLLSEQRDELCDIFINVDEKSVDLIDKSLAPILQLTSHDKKWIESIVSLVTDTWNENDEETPKNSQYEGSEDFIRWQFEDYFTGLLSSVKIYDYIVKCKENAIIPQSIPEEWVDSKPIHLFNINWLQQWETTQNFKIFNTITDDRLFDLFPPKHPYNGVDTLKVLQQKLAATFQNLKRNNSIATEKDSVILLKATESLDDSNTTHSETSLATTPSIVSTSSSKERLQPNVWTSWKDYFNKKKIKGSANETENVQSLSTEELDTKESSPENPAKKVFENALLGLGFHLPNHRQEVTEIAEVKDNESTPDTAERDKESVVLVESASNDDKVDESIEQESDAEPTPDNNVGESVKQDNNTKSSNDDKVDEFIEQERDTEPTPDNNVGESIKQDSDTKSTNDEKVDESIEQESDTEPTHNDNVDESIKQDSDTKSINDEKVNKPIEQESATQFTEVISEQSTSIVKPTQELSLDDSEDL</sequence>
<reference key="2">
    <citation type="submission" date="2011-08" db="EMBL/GenBank/DDBJ databases">
        <title>Genome sequence of Naumovozyma castellii.</title>
        <authorList>
            <person name="Gordon J.L."/>
            <person name="Armisen D."/>
            <person name="Proux-Wera E."/>
            <person name="OhEigeartaigh S.S."/>
            <person name="Byrne K.P."/>
            <person name="Wolfe K.H."/>
        </authorList>
    </citation>
    <scope>NUCLEOTIDE SEQUENCE</scope>
    <source>
        <strain>Type strain:CBS 4309</strain>
    </source>
</reference>
<feature type="region of interest" description="Disordered" evidence="2">
    <location>
        <begin position="513"/>
        <end position="534"/>
    </location>
</feature>
<protein>
    <recommendedName>
        <fullName evidence="3">UDENN domain-containing protein</fullName>
    </recommendedName>
</protein>